<dbReference type="Proteomes" id="UP000256690">
    <property type="component" value="Unassembled WGS sequence"/>
</dbReference>
<comment type="caution">
    <text evidence="3">The sequence shown here is derived from an EMBL/GenBank/DDBJ whole genome shotgun (WGS) entry which is preliminary data.</text>
</comment>
<keyword evidence="1" id="KW-0812">Transmembrane</keyword>
<dbReference type="GO" id="GO:0016020">
    <property type="term" value="C:membrane"/>
    <property type="evidence" value="ECO:0007669"/>
    <property type="project" value="TreeGrafter"/>
</dbReference>
<dbReference type="Pfam" id="PF12051">
    <property type="entry name" value="DUF3533"/>
    <property type="match status" value="1"/>
</dbReference>
<evidence type="ECO:0000256" key="1">
    <source>
        <dbReference type="SAM" id="Phobius"/>
    </source>
</evidence>
<organism evidence="3 4">
    <name type="scientific">Aspergillus mulundensis</name>
    <dbReference type="NCBI Taxonomy" id="1810919"/>
    <lineage>
        <taxon>Eukaryota</taxon>
        <taxon>Fungi</taxon>
        <taxon>Dikarya</taxon>
        <taxon>Ascomycota</taxon>
        <taxon>Pezizomycotina</taxon>
        <taxon>Eurotiomycetes</taxon>
        <taxon>Eurotiomycetidae</taxon>
        <taxon>Eurotiales</taxon>
        <taxon>Aspergillaceae</taxon>
        <taxon>Aspergillus</taxon>
        <taxon>Aspergillus subgen. Nidulantes</taxon>
    </lineage>
</organism>
<proteinExistence type="predicted"/>
<dbReference type="InterPro" id="IPR053001">
    <property type="entry name" value="MNNG_permease-like"/>
</dbReference>
<reference evidence="3 4" key="1">
    <citation type="journal article" date="2018" name="IMA Fungus">
        <title>IMA Genome-F 9: Draft genome sequence of Annulohypoxylon stygium, Aspergillus mulundensis, Berkeleyomyces basicola (syn. Thielaviopsis basicola), Ceratocystis smalleyi, two Cercospora beticola strains, Coleophoma cylindrospora, Fusarium fracticaudum, Phialophora cf. hyalina, and Morchella septimelata.</title>
        <authorList>
            <person name="Wingfield B.D."/>
            <person name="Bills G.F."/>
            <person name="Dong Y."/>
            <person name="Huang W."/>
            <person name="Nel W.J."/>
            <person name="Swalarsk-Parry B.S."/>
            <person name="Vaghefi N."/>
            <person name="Wilken P.M."/>
            <person name="An Z."/>
            <person name="de Beer Z.W."/>
            <person name="De Vos L."/>
            <person name="Chen L."/>
            <person name="Duong T.A."/>
            <person name="Gao Y."/>
            <person name="Hammerbacher A."/>
            <person name="Kikkert J.R."/>
            <person name="Li Y."/>
            <person name="Li H."/>
            <person name="Li K."/>
            <person name="Li Q."/>
            <person name="Liu X."/>
            <person name="Ma X."/>
            <person name="Naidoo K."/>
            <person name="Pethybridge S.J."/>
            <person name="Sun J."/>
            <person name="Steenkamp E.T."/>
            <person name="van der Nest M.A."/>
            <person name="van Wyk S."/>
            <person name="Wingfield M.J."/>
            <person name="Xiong C."/>
            <person name="Yue Q."/>
            <person name="Zhang X."/>
        </authorList>
    </citation>
    <scope>NUCLEOTIDE SEQUENCE [LARGE SCALE GENOMIC DNA]</scope>
    <source>
        <strain evidence="3 4">DSM 5745</strain>
    </source>
</reference>
<accession>A0A3D8R435</accession>
<feature type="domain" description="DUF3533" evidence="2">
    <location>
        <begin position="355"/>
        <end position="539"/>
    </location>
</feature>
<evidence type="ECO:0000313" key="3">
    <source>
        <dbReference type="EMBL" id="RDW68691.1"/>
    </source>
</evidence>
<dbReference type="OrthoDB" id="4116913at2759"/>
<protein>
    <recommendedName>
        <fullName evidence="2">DUF3533 domain-containing protein</fullName>
    </recommendedName>
</protein>
<keyword evidence="1" id="KW-1133">Transmembrane helix</keyword>
<feature type="transmembrane region" description="Helical" evidence="1">
    <location>
        <begin position="424"/>
        <end position="447"/>
    </location>
</feature>
<dbReference type="InterPro" id="IPR022703">
    <property type="entry name" value="DUF3533"/>
</dbReference>
<sequence length="574" mass="64097">MRTGLPPALNDANCDLTLPAAQQFSPVFIAFIRLAIIQSQIYRRIYSASALTQTDAELLCTIRELDGLLEEWKQSIPTDSRPTFTSRPTDAESMLSSAFQLEYHYSMATIHQASGRCQSWTDKQNTRAQGSSLAISVAASRSLLGKFSELELQFHQLTGPMFYLPYLTGAMIHLFCNILLYPEEERSQSDLELIIEVPVRMVSQLWPDAPAAFRTQVEYVKGPVSGNLSYLYGTQFKESEHTHNLKLLYVDYDGGVVGQSVLKATPSQPSSNNCPTISLPRALSAVLSALESTGAPSMRFPMPRTISRKPWSMAAAPPPRRPWPTSGMELVTQLTLRVPPRSAYYANNASSALVSNVSALNVFLDPIQAQEINIKAANQGTRMLYNTVSMIMTIIMQFFFMMALNGISAQFNLFTSLSWVTNGFIRMCASVVYTFISALCMIGYIWAFREDWDVNGAQFVLSWITIWLYMHIDFLLFDIMTTFIPMQFMPFCMLAWMIANVSSTIAPFELSAGFYRWAYALPAHEAYAILGQIWSDGCTESAIPPCLERSTIGSSAGLLALGWGYARWPDANRL</sequence>
<feature type="transmembrane region" description="Helical" evidence="1">
    <location>
        <begin position="459"/>
        <end position="476"/>
    </location>
</feature>
<keyword evidence="4" id="KW-1185">Reference proteome</keyword>
<dbReference type="CDD" id="cd12148">
    <property type="entry name" value="fungal_TF_MHR"/>
    <property type="match status" value="1"/>
</dbReference>
<dbReference type="RefSeq" id="XP_026600480.1">
    <property type="nucleotide sequence ID" value="XM_026750467.1"/>
</dbReference>
<dbReference type="EMBL" id="PVWQ01000011">
    <property type="protein sequence ID" value="RDW68691.1"/>
    <property type="molecule type" value="Genomic_DNA"/>
</dbReference>
<feature type="transmembrane region" description="Helical" evidence="1">
    <location>
        <begin position="383"/>
        <end position="404"/>
    </location>
</feature>
<dbReference type="PANTHER" id="PTHR34814">
    <property type="entry name" value="NITROSOGUANIDINE RESISTANCE PROTEIN SNG1"/>
    <property type="match status" value="1"/>
</dbReference>
<name>A0A3D8R435_9EURO</name>
<dbReference type="GeneID" id="38118821"/>
<evidence type="ECO:0000313" key="4">
    <source>
        <dbReference type="Proteomes" id="UP000256690"/>
    </source>
</evidence>
<dbReference type="AlphaFoldDB" id="A0A3D8R435"/>
<evidence type="ECO:0000259" key="2">
    <source>
        <dbReference type="Pfam" id="PF12051"/>
    </source>
</evidence>
<dbReference type="STRING" id="1810919.A0A3D8R435"/>
<dbReference type="PANTHER" id="PTHR34814:SF2">
    <property type="entry name" value="DUF3533 DOMAIN-CONTAINING PROTEIN"/>
    <property type="match status" value="1"/>
</dbReference>
<gene>
    <name evidence="3" type="ORF">DSM5745_08451</name>
</gene>
<keyword evidence="1" id="KW-0472">Membrane</keyword>